<comment type="caution">
    <text evidence="1">The sequence shown here is derived from an EMBL/GenBank/DDBJ whole genome shotgun (WGS) entry which is preliminary data.</text>
</comment>
<name>A0AAW0MMV2_9GOBI</name>
<organism evidence="1 2">
    <name type="scientific">Mugilogobius chulae</name>
    <name type="common">yellowstripe goby</name>
    <dbReference type="NCBI Taxonomy" id="88201"/>
    <lineage>
        <taxon>Eukaryota</taxon>
        <taxon>Metazoa</taxon>
        <taxon>Chordata</taxon>
        <taxon>Craniata</taxon>
        <taxon>Vertebrata</taxon>
        <taxon>Euteleostomi</taxon>
        <taxon>Actinopterygii</taxon>
        <taxon>Neopterygii</taxon>
        <taxon>Teleostei</taxon>
        <taxon>Neoteleostei</taxon>
        <taxon>Acanthomorphata</taxon>
        <taxon>Gobiaria</taxon>
        <taxon>Gobiiformes</taxon>
        <taxon>Gobioidei</taxon>
        <taxon>Gobiidae</taxon>
        <taxon>Gobionellinae</taxon>
        <taxon>Mugilogobius</taxon>
    </lineage>
</organism>
<sequence length="118" mass="12706">MELRSEYSAWQTMSALPRSSISFSDASCIQSQLSQSLEVLIAPSLPSAIDASGLNSKEAPESPQFADSSCKQFVASSHLTTLHLPSTTSEDIFHLHHHQCLGSGWNSPTLSANHLSHA</sequence>
<evidence type="ECO:0000313" key="1">
    <source>
        <dbReference type="EMBL" id="KAK7880654.1"/>
    </source>
</evidence>
<keyword evidence="2" id="KW-1185">Reference proteome</keyword>
<accession>A0AAW0MMV2</accession>
<proteinExistence type="predicted"/>
<dbReference type="EMBL" id="JBBPFD010000062">
    <property type="protein sequence ID" value="KAK7880654.1"/>
    <property type="molecule type" value="Genomic_DNA"/>
</dbReference>
<dbReference type="AlphaFoldDB" id="A0AAW0MMV2"/>
<gene>
    <name evidence="1" type="ORF">WMY93_032706</name>
</gene>
<reference evidence="2" key="1">
    <citation type="submission" date="2024-04" db="EMBL/GenBank/DDBJ databases">
        <title>Salinicola lusitanus LLJ914,a marine bacterium isolated from the Okinawa Trough.</title>
        <authorList>
            <person name="Li J."/>
        </authorList>
    </citation>
    <scope>NUCLEOTIDE SEQUENCE [LARGE SCALE GENOMIC DNA]</scope>
</reference>
<protein>
    <submittedName>
        <fullName evidence="1">Uncharacterized protein</fullName>
    </submittedName>
</protein>
<dbReference type="Proteomes" id="UP001460270">
    <property type="component" value="Unassembled WGS sequence"/>
</dbReference>
<evidence type="ECO:0000313" key="2">
    <source>
        <dbReference type="Proteomes" id="UP001460270"/>
    </source>
</evidence>